<gene>
    <name evidence="1" type="ORF">EAG_04371</name>
</gene>
<keyword evidence="2" id="KW-1185">Reference proteome</keyword>
<reference evidence="1 2" key="1">
    <citation type="journal article" date="2010" name="Science">
        <title>Genomic comparison of the ants Camponotus floridanus and Harpegnathos saltator.</title>
        <authorList>
            <person name="Bonasio R."/>
            <person name="Zhang G."/>
            <person name="Ye C."/>
            <person name="Mutti N.S."/>
            <person name="Fang X."/>
            <person name="Qin N."/>
            <person name="Donahue G."/>
            <person name="Yang P."/>
            <person name="Li Q."/>
            <person name="Li C."/>
            <person name="Zhang P."/>
            <person name="Huang Z."/>
            <person name="Berger S.L."/>
            <person name="Reinberg D."/>
            <person name="Wang J."/>
            <person name="Liebig J."/>
        </authorList>
    </citation>
    <scope>NUCLEOTIDE SEQUENCE [LARGE SCALE GENOMIC DNA]</scope>
    <source>
        <strain evidence="2">C129</strain>
    </source>
</reference>
<dbReference type="AlphaFoldDB" id="E2ATQ1"/>
<sequence length="45" mass="5264">VKRCFKCWGYYHIAKNCKREETCHKCAGNHKVSDCKATKIRCVNC</sequence>
<evidence type="ECO:0008006" key="3">
    <source>
        <dbReference type="Google" id="ProtNLM"/>
    </source>
</evidence>
<proteinExistence type="predicted"/>
<dbReference type="Proteomes" id="UP000000311">
    <property type="component" value="Unassembled WGS sequence"/>
</dbReference>
<organism evidence="2">
    <name type="scientific">Camponotus floridanus</name>
    <name type="common">Florida carpenter ant</name>
    <dbReference type="NCBI Taxonomy" id="104421"/>
    <lineage>
        <taxon>Eukaryota</taxon>
        <taxon>Metazoa</taxon>
        <taxon>Ecdysozoa</taxon>
        <taxon>Arthropoda</taxon>
        <taxon>Hexapoda</taxon>
        <taxon>Insecta</taxon>
        <taxon>Pterygota</taxon>
        <taxon>Neoptera</taxon>
        <taxon>Endopterygota</taxon>
        <taxon>Hymenoptera</taxon>
        <taxon>Apocrita</taxon>
        <taxon>Aculeata</taxon>
        <taxon>Formicoidea</taxon>
        <taxon>Formicidae</taxon>
        <taxon>Formicinae</taxon>
        <taxon>Camponotus</taxon>
    </lineage>
</organism>
<dbReference type="EMBL" id="GL442664">
    <property type="protein sequence ID" value="EFN63189.1"/>
    <property type="molecule type" value="Genomic_DNA"/>
</dbReference>
<feature type="non-terminal residue" evidence="1">
    <location>
        <position position="1"/>
    </location>
</feature>
<feature type="non-terminal residue" evidence="1">
    <location>
        <position position="45"/>
    </location>
</feature>
<evidence type="ECO:0000313" key="1">
    <source>
        <dbReference type="EMBL" id="EFN63189.1"/>
    </source>
</evidence>
<dbReference type="InParanoid" id="E2ATQ1"/>
<evidence type="ECO:0000313" key="2">
    <source>
        <dbReference type="Proteomes" id="UP000000311"/>
    </source>
</evidence>
<accession>E2ATQ1</accession>
<dbReference type="Gene3D" id="4.10.60.10">
    <property type="entry name" value="Zinc finger, CCHC-type"/>
    <property type="match status" value="1"/>
</dbReference>
<protein>
    <recommendedName>
        <fullName evidence="3">CCHC-type domain-containing protein</fullName>
    </recommendedName>
</protein>
<name>E2ATQ1_CAMFO</name>